<keyword evidence="3" id="KW-1003">Cell membrane</keyword>
<organism evidence="9 10">
    <name type="scientific">Flaviflexus salsibiostraticola</name>
    <dbReference type="NCBI Taxonomy" id="1282737"/>
    <lineage>
        <taxon>Bacteria</taxon>
        <taxon>Bacillati</taxon>
        <taxon>Actinomycetota</taxon>
        <taxon>Actinomycetes</taxon>
        <taxon>Actinomycetales</taxon>
        <taxon>Actinomycetaceae</taxon>
        <taxon>Flaviflexus</taxon>
    </lineage>
</organism>
<reference evidence="9 10" key="1">
    <citation type="submission" date="2018-12" db="EMBL/GenBank/DDBJ databases">
        <title>Complete genome sequence of Flaviflexus salsibiostraticola KCTC 33148.</title>
        <authorList>
            <person name="Bae J.-W."/>
        </authorList>
    </citation>
    <scope>NUCLEOTIDE SEQUENCE [LARGE SCALE GENOMIC DNA]</scope>
    <source>
        <strain evidence="9 10">KCTC 33148</strain>
    </source>
</reference>
<keyword evidence="5 7" id="KW-1133">Transmembrane helix</keyword>
<evidence type="ECO:0000256" key="4">
    <source>
        <dbReference type="ARBA" id="ARBA00022692"/>
    </source>
</evidence>
<evidence type="ECO:0000256" key="6">
    <source>
        <dbReference type="ARBA" id="ARBA00023136"/>
    </source>
</evidence>
<feature type="transmembrane region" description="Helical" evidence="7">
    <location>
        <begin position="68"/>
        <end position="89"/>
    </location>
</feature>
<gene>
    <name evidence="9" type="ORF">EJO69_08640</name>
</gene>
<evidence type="ECO:0000313" key="10">
    <source>
        <dbReference type="Proteomes" id="UP000270021"/>
    </source>
</evidence>
<name>A0A3S8ZA69_9ACTO</name>
<feature type="transmembrane region" description="Helical" evidence="7">
    <location>
        <begin position="228"/>
        <end position="245"/>
    </location>
</feature>
<feature type="transmembrane region" description="Helical" evidence="7">
    <location>
        <begin position="320"/>
        <end position="348"/>
    </location>
</feature>
<keyword evidence="4 7" id="KW-0812">Transmembrane</keyword>
<dbReference type="AlphaFoldDB" id="A0A3S8ZA69"/>
<feature type="domain" description="Acyltransferase 3" evidence="8">
    <location>
        <begin position="32"/>
        <end position="334"/>
    </location>
</feature>
<feature type="transmembrane region" description="Helical" evidence="7">
    <location>
        <begin position="109"/>
        <end position="127"/>
    </location>
</feature>
<keyword evidence="6 7" id="KW-0472">Membrane</keyword>
<dbReference type="GO" id="GO:0016413">
    <property type="term" value="F:O-acetyltransferase activity"/>
    <property type="evidence" value="ECO:0007669"/>
    <property type="project" value="TreeGrafter"/>
</dbReference>
<accession>A0A3S8ZA69</accession>
<keyword evidence="9" id="KW-0012">Acyltransferase</keyword>
<dbReference type="InterPro" id="IPR002656">
    <property type="entry name" value="Acyl_transf_3_dom"/>
</dbReference>
<evidence type="ECO:0000256" key="2">
    <source>
        <dbReference type="ARBA" id="ARBA00007400"/>
    </source>
</evidence>
<dbReference type="EMBL" id="CP034438">
    <property type="protein sequence ID" value="AZN30365.1"/>
    <property type="molecule type" value="Genomic_DNA"/>
</dbReference>
<dbReference type="GO" id="GO:0005886">
    <property type="term" value="C:plasma membrane"/>
    <property type="evidence" value="ECO:0007669"/>
    <property type="project" value="UniProtKB-SubCell"/>
</dbReference>
<dbReference type="Pfam" id="PF01757">
    <property type="entry name" value="Acyl_transf_3"/>
    <property type="match status" value="1"/>
</dbReference>
<keyword evidence="9" id="KW-0808">Transferase</keyword>
<feature type="transmembrane region" description="Helical" evidence="7">
    <location>
        <begin position="291"/>
        <end position="308"/>
    </location>
</feature>
<comment type="subcellular location">
    <subcellularLocation>
        <location evidence="1">Cell membrane</location>
        <topology evidence="1">Multi-pass membrane protein</topology>
    </subcellularLocation>
</comment>
<dbReference type="PANTHER" id="PTHR40074:SF2">
    <property type="entry name" value="O-ACETYLTRANSFERASE WECH"/>
    <property type="match status" value="1"/>
</dbReference>
<evidence type="ECO:0000256" key="3">
    <source>
        <dbReference type="ARBA" id="ARBA00022475"/>
    </source>
</evidence>
<dbReference type="KEGG" id="fsl:EJO69_08640"/>
<dbReference type="GO" id="GO:0009246">
    <property type="term" value="P:enterobacterial common antigen biosynthetic process"/>
    <property type="evidence" value="ECO:0007669"/>
    <property type="project" value="TreeGrafter"/>
</dbReference>
<dbReference type="OrthoDB" id="3265718at2"/>
<evidence type="ECO:0000259" key="8">
    <source>
        <dbReference type="Pfam" id="PF01757"/>
    </source>
</evidence>
<feature type="transmembrane region" description="Helical" evidence="7">
    <location>
        <begin position="200"/>
        <end position="216"/>
    </location>
</feature>
<evidence type="ECO:0000256" key="7">
    <source>
        <dbReference type="SAM" id="Phobius"/>
    </source>
</evidence>
<feature type="transmembrane region" description="Helical" evidence="7">
    <location>
        <begin position="257"/>
        <end position="279"/>
    </location>
</feature>
<proteinExistence type="inferred from homology"/>
<evidence type="ECO:0000256" key="1">
    <source>
        <dbReference type="ARBA" id="ARBA00004651"/>
    </source>
</evidence>
<sequence length="362" mass="40816">MHVPAGMRAGSLVPVTTTQPARPQAAVRSRAIWMDVVRGLAIIAVIYGHTEAVGRVETVFASSDWMLVSNQVLVLIRMPLLMFLSGMLVPRSLAKGWRSFLPGKFTKLAWPYAVWIALFFVILWIYRDQSLSVIPMNILWPEDPNQTALWYLRNLFFYYLIAQALAWLRLPLWSGAALGVGISAAQLIADVDTGTTELRFANLMTYFFLGAVAMKHREAITRVCRRPLIALTLLAMFVVTAYLYVSGTPVRYRLEFIWGPLAFIGLVLAFAPSITSSAWTKPLEFIGRNSLYFYVMHFHLFLIYSWSISSHLDIGAAGHFLLMMAIGLIIPALTVHLANLVPPIKWLFFELPWPRRKKAAAI</sequence>
<protein>
    <submittedName>
        <fullName evidence="9">Acyltransferase</fullName>
    </submittedName>
</protein>
<dbReference type="PANTHER" id="PTHR40074">
    <property type="entry name" value="O-ACETYLTRANSFERASE WECH"/>
    <property type="match status" value="1"/>
</dbReference>
<keyword evidence="10" id="KW-1185">Reference proteome</keyword>
<evidence type="ECO:0000256" key="5">
    <source>
        <dbReference type="ARBA" id="ARBA00022989"/>
    </source>
</evidence>
<dbReference type="Proteomes" id="UP000270021">
    <property type="component" value="Chromosome"/>
</dbReference>
<comment type="similarity">
    <text evidence="2">Belongs to the acyltransferase 3 family.</text>
</comment>
<evidence type="ECO:0000313" key="9">
    <source>
        <dbReference type="EMBL" id="AZN30365.1"/>
    </source>
</evidence>